<dbReference type="EMBL" id="WNTK01000745">
    <property type="protein sequence ID" value="KAG9468746.1"/>
    <property type="molecule type" value="Genomic_DNA"/>
</dbReference>
<evidence type="ECO:0000313" key="2">
    <source>
        <dbReference type="Proteomes" id="UP000770717"/>
    </source>
</evidence>
<dbReference type="AlphaFoldDB" id="A0A8J6EGT3"/>
<gene>
    <name evidence="1" type="ORF">GDO78_022031</name>
</gene>
<reference evidence="1" key="1">
    <citation type="thesis" date="2020" institute="ProQuest LLC" country="789 East Eisenhower Parkway, Ann Arbor, MI, USA">
        <title>Comparative Genomics and Chromosome Evolution.</title>
        <authorList>
            <person name="Mudd A.B."/>
        </authorList>
    </citation>
    <scope>NUCLEOTIDE SEQUENCE</scope>
    <source>
        <strain evidence="1">HN-11 Male</strain>
        <tissue evidence="1">Kidney and liver</tissue>
    </source>
</reference>
<organism evidence="1 2">
    <name type="scientific">Eleutherodactylus coqui</name>
    <name type="common">Puerto Rican coqui</name>
    <dbReference type="NCBI Taxonomy" id="57060"/>
    <lineage>
        <taxon>Eukaryota</taxon>
        <taxon>Metazoa</taxon>
        <taxon>Chordata</taxon>
        <taxon>Craniata</taxon>
        <taxon>Vertebrata</taxon>
        <taxon>Euteleostomi</taxon>
        <taxon>Amphibia</taxon>
        <taxon>Batrachia</taxon>
        <taxon>Anura</taxon>
        <taxon>Neobatrachia</taxon>
        <taxon>Hyloidea</taxon>
        <taxon>Eleutherodactylidae</taxon>
        <taxon>Eleutherodactylinae</taxon>
        <taxon>Eleutherodactylus</taxon>
        <taxon>Eleutherodactylus</taxon>
    </lineage>
</organism>
<name>A0A8J6EGT3_ELECQ</name>
<protein>
    <submittedName>
        <fullName evidence="1">Uncharacterized protein</fullName>
    </submittedName>
</protein>
<keyword evidence="2" id="KW-1185">Reference proteome</keyword>
<evidence type="ECO:0000313" key="1">
    <source>
        <dbReference type="EMBL" id="KAG9468746.1"/>
    </source>
</evidence>
<proteinExistence type="predicted"/>
<dbReference type="Proteomes" id="UP000770717">
    <property type="component" value="Unassembled WGS sequence"/>
</dbReference>
<accession>A0A8J6EGT3</accession>
<sequence>MECLSQQPNLGMSIIGGLPASGGLQQCEICLLLSQAYLLRPHSTLARPSLNAATHPPHSRMAVPVCYVLVEGLGDASIYSSHEKPEFFTKEICSRQENIVVGRSSMKWRHLTGSETFRLDNTIDDTHDLYSHICTTFSLFYYKCSRVMPNIFT</sequence>
<comment type="caution">
    <text evidence="1">The sequence shown here is derived from an EMBL/GenBank/DDBJ whole genome shotgun (WGS) entry which is preliminary data.</text>
</comment>